<dbReference type="EMBL" id="JASEJX010000030">
    <property type="protein sequence ID" value="KAK4510974.1"/>
    <property type="molecule type" value="Genomic_DNA"/>
</dbReference>
<feature type="transmembrane region" description="Helical" evidence="9">
    <location>
        <begin position="866"/>
        <end position="883"/>
    </location>
</feature>
<dbReference type="PANTHER" id="PTHR43394">
    <property type="entry name" value="ATP-DEPENDENT PERMEASE MDL1, MITOCHONDRIAL"/>
    <property type="match status" value="1"/>
</dbReference>
<feature type="transmembrane region" description="Helical" evidence="9">
    <location>
        <begin position="977"/>
        <end position="999"/>
    </location>
</feature>
<protein>
    <submittedName>
        <fullName evidence="12">Uncharacterized protein</fullName>
    </submittedName>
</protein>
<feature type="domain" description="ABC transporter" evidence="10">
    <location>
        <begin position="1070"/>
        <end position="1312"/>
    </location>
</feature>
<dbReference type="SUPFAM" id="SSF52540">
    <property type="entry name" value="P-loop containing nucleoside triphosphate hydrolases"/>
    <property type="match status" value="2"/>
</dbReference>
<dbReference type="Pfam" id="PF00664">
    <property type="entry name" value="ABC_membrane"/>
    <property type="match status" value="2"/>
</dbReference>
<dbReference type="InterPro" id="IPR036640">
    <property type="entry name" value="ABC1_TM_sf"/>
</dbReference>
<dbReference type="GO" id="GO:0016887">
    <property type="term" value="F:ATP hydrolysis activity"/>
    <property type="evidence" value="ECO:0007669"/>
    <property type="project" value="InterPro"/>
</dbReference>
<dbReference type="GeneID" id="89955864"/>
<dbReference type="PROSITE" id="PS50893">
    <property type="entry name" value="ABC_TRANSPORTER_2"/>
    <property type="match status" value="2"/>
</dbReference>
<keyword evidence="3" id="KW-0813">Transport</keyword>
<evidence type="ECO:0000256" key="2">
    <source>
        <dbReference type="ARBA" id="ARBA00007577"/>
    </source>
</evidence>
<name>A0AAN7D6R1_9FUNG</name>
<evidence type="ECO:0000256" key="3">
    <source>
        <dbReference type="ARBA" id="ARBA00022448"/>
    </source>
</evidence>
<gene>
    <name evidence="12" type="ORF">ATC70_012178</name>
</gene>
<organism evidence="12 13">
    <name type="scientific">Mucor velutinosus</name>
    <dbReference type="NCBI Taxonomy" id="708070"/>
    <lineage>
        <taxon>Eukaryota</taxon>
        <taxon>Fungi</taxon>
        <taxon>Fungi incertae sedis</taxon>
        <taxon>Mucoromycota</taxon>
        <taxon>Mucoromycotina</taxon>
        <taxon>Mucoromycetes</taxon>
        <taxon>Mucorales</taxon>
        <taxon>Mucorineae</taxon>
        <taxon>Mucoraceae</taxon>
        <taxon>Mucor</taxon>
    </lineage>
</organism>
<dbReference type="PROSITE" id="PS00211">
    <property type="entry name" value="ABC_TRANSPORTER_1"/>
    <property type="match status" value="2"/>
</dbReference>
<evidence type="ECO:0000313" key="12">
    <source>
        <dbReference type="EMBL" id="KAK4510974.1"/>
    </source>
</evidence>
<feature type="domain" description="ABC transmembrane type-1" evidence="11">
    <location>
        <begin position="744"/>
        <end position="1034"/>
    </location>
</feature>
<evidence type="ECO:0000256" key="8">
    <source>
        <dbReference type="ARBA" id="ARBA00023136"/>
    </source>
</evidence>
<keyword evidence="6" id="KW-0067">ATP-binding</keyword>
<dbReference type="GO" id="GO:0005743">
    <property type="term" value="C:mitochondrial inner membrane"/>
    <property type="evidence" value="ECO:0007669"/>
    <property type="project" value="TreeGrafter"/>
</dbReference>
<dbReference type="Pfam" id="PF00005">
    <property type="entry name" value="ABC_tran"/>
    <property type="match status" value="2"/>
</dbReference>
<comment type="caution">
    <text evidence="12">The sequence shown here is derived from an EMBL/GenBank/DDBJ whole genome shotgun (WGS) entry which is preliminary data.</text>
</comment>
<evidence type="ECO:0000256" key="5">
    <source>
        <dbReference type="ARBA" id="ARBA00022741"/>
    </source>
</evidence>
<feature type="domain" description="ABC transporter" evidence="10">
    <location>
        <begin position="401"/>
        <end position="638"/>
    </location>
</feature>
<evidence type="ECO:0000259" key="11">
    <source>
        <dbReference type="PROSITE" id="PS50929"/>
    </source>
</evidence>
<evidence type="ECO:0000259" key="10">
    <source>
        <dbReference type="PROSITE" id="PS50893"/>
    </source>
</evidence>
<comment type="subcellular location">
    <subcellularLocation>
        <location evidence="1">Membrane</location>
        <topology evidence="1">Multi-pass membrane protein</topology>
    </subcellularLocation>
</comment>
<evidence type="ECO:0000256" key="1">
    <source>
        <dbReference type="ARBA" id="ARBA00004141"/>
    </source>
</evidence>
<dbReference type="Gene3D" id="3.40.50.300">
    <property type="entry name" value="P-loop containing nucleotide triphosphate hydrolases"/>
    <property type="match status" value="2"/>
</dbReference>
<dbReference type="GO" id="GO:0005524">
    <property type="term" value="F:ATP binding"/>
    <property type="evidence" value="ECO:0007669"/>
    <property type="project" value="UniProtKB-KW"/>
</dbReference>
<evidence type="ECO:0000313" key="13">
    <source>
        <dbReference type="Proteomes" id="UP001304243"/>
    </source>
</evidence>
<accession>A0AAN7D6R1</accession>
<reference evidence="12 13" key="1">
    <citation type="submission" date="2022-11" db="EMBL/GenBank/DDBJ databases">
        <title>Mucor velutinosus strain NIH1002 WGS.</title>
        <authorList>
            <person name="Subramanian P."/>
            <person name="Mullikin J.C."/>
            <person name="Segre J.A."/>
            <person name="Zelazny A.M."/>
        </authorList>
    </citation>
    <scope>NUCLEOTIDE SEQUENCE [LARGE SCALE GENOMIC DNA]</scope>
    <source>
        <strain evidence="12 13">NIH1002</strain>
    </source>
</reference>
<dbReference type="InterPro" id="IPR003593">
    <property type="entry name" value="AAA+_ATPase"/>
</dbReference>
<evidence type="ECO:0000256" key="9">
    <source>
        <dbReference type="SAM" id="Phobius"/>
    </source>
</evidence>
<keyword evidence="13" id="KW-1185">Reference proteome</keyword>
<dbReference type="GO" id="GO:0015421">
    <property type="term" value="F:ABC-type oligopeptide transporter activity"/>
    <property type="evidence" value="ECO:0007669"/>
    <property type="project" value="TreeGrafter"/>
</dbReference>
<feature type="transmembrane region" description="Helical" evidence="9">
    <location>
        <begin position="889"/>
        <end position="908"/>
    </location>
</feature>
<feature type="transmembrane region" description="Helical" evidence="9">
    <location>
        <begin position="122"/>
        <end position="146"/>
    </location>
</feature>
<sequence>MAQTAIDTSTEDIIHGTDTPMAAVAPDNVSIIENLFLTAEKKHNRFSRSNRKKKPKQKTIPIYQLFRFATPLDILLIFCAAVCSAGTGAIMPISVIFMGNLLGDLTASLANPSMLLDACMPLILIFVYLGTATLVAAYISNCFWIMTGENQSQRIKKAYMHSIMHQDMAWFDMADDGSLVTRLSSDINLIQDGISEKMGLFIMCIAQFIAGFVVAFTQGWNLAVIMLATIPVMAVTGGMMGYLITKYTLKSQNEYAEAGSIAEQVFSGIRTVYSFSLQDRFGDLYEKKLDKALKAGVTRGKVLGFGFGTFIFVLFATYGLSFWYGATLIYKGIITGPKVMTVFMSLMMGAMALMTLPPNLSAISSASGAAYKIFSTIDRVPTINKEDIQGKKTIQNLQGCIEFKNVSFKYPTRPDLTILNNLSLKIKPGMTVAFCGSSGSGKSTTVQLLQRFYDPFQGQIELDGIDIKDLNLSWLRQHLGVVSQEPVLFNMSIRNNLMLGVEGDVSEEEMIAAAKEANCHSFISKLPDGYDTLVGESGGMLSGGQKQRIAIARAILKNPPILLLDEATSALDTQSERLVKNALDAAAARRTTIMIAHRLSTIRNADLIVVLDHGQIAERGTHNELILMGGIYADLVKKQEIFLKQDTSAVSAAAKDIEKCTEPDEDEALLQKLEKAKVLHNKKNNVIIKMTENAVGAGRTSAADIDVYELKLQRAKEEKQRVKQQKAPVGRVLSQMRPEFPLLALGCIGAAIAGAVFPVFSLVFARVITEISVPGSNLNPGPFKGVNLYAFLFVVIGIAGFIGFALQVVSFEVAGERYTKRIRALVFRKYMKFEIGYFDEETNHAGALTSKLAVDAKNVNEMVTKVWGDVSQVIVTCIIGLIISFVYSWTLTLIIMCMVPFIVAATAYESRVHRGYEDSTKRANAECGEVAGEAIREIRTVTTLNRQQFFEERYSRANKHPHELAVRRAYLSSIGYALLRGIMLYTSAVSFYAGIRLIMDGWIDFMQMYTCMMTIMVTAQTAGRGSVFTSTFSKAKIAAVAIFEVLDRASRIDPELEGIEPKTSTIKGTISFQDVAFAYPSRPDNRIFSGQFNLEGKANTTIALVGPSGCGKSTTVGMLQRWYDAQSGTVALDGNNVKSYTLSNLRSHMALVGQEPVLFDMSIMDNIRFGVNNGIEVTQQQVDEACKAANIYDFIMGLPDKYSTKVGDKGSQLSGGQKQRIAIARALIRKPKVLLLDEATSALDSDSEKVVQAALDNIIEKGGRTTITIAHRLSTIQNADLICVVKDGVIAEQGTHWDLLKMNSIYSSLVHEQSLAT</sequence>
<dbReference type="GO" id="GO:0090374">
    <property type="term" value="P:oligopeptide export from mitochondrion"/>
    <property type="evidence" value="ECO:0007669"/>
    <property type="project" value="TreeGrafter"/>
</dbReference>
<keyword evidence="5" id="KW-0547">Nucleotide-binding</keyword>
<dbReference type="RefSeq" id="XP_064677640.1">
    <property type="nucleotide sequence ID" value="XM_064831360.1"/>
</dbReference>
<dbReference type="FunFam" id="3.40.50.300:FF:000205">
    <property type="entry name" value="ABC transporter B family member 4"/>
    <property type="match status" value="2"/>
</dbReference>
<dbReference type="SUPFAM" id="SSF90123">
    <property type="entry name" value="ABC transporter transmembrane region"/>
    <property type="match status" value="2"/>
</dbReference>
<evidence type="ECO:0000256" key="6">
    <source>
        <dbReference type="ARBA" id="ARBA00022840"/>
    </source>
</evidence>
<dbReference type="CDD" id="cd18577">
    <property type="entry name" value="ABC_6TM_Pgp_ABCB1_D1_like"/>
    <property type="match status" value="1"/>
</dbReference>
<dbReference type="InterPro" id="IPR003439">
    <property type="entry name" value="ABC_transporter-like_ATP-bd"/>
</dbReference>
<evidence type="ECO:0000256" key="4">
    <source>
        <dbReference type="ARBA" id="ARBA00022692"/>
    </source>
</evidence>
<feature type="transmembrane region" description="Helical" evidence="9">
    <location>
        <begin position="302"/>
        <end position="326"/>
    </location>
</feature>
<dbReference type="PROSITE" id="PS50929">
    <property type="entry name" value="ABC_TM1F"/>
    <property type="match status" value="2"/>
</dbReference>
<dbReference type="Proteomes" id="UP001304243">
    <property type="component" value="Unassembled WGS sequence"/>
</dbReference>
<dbReference type="InterPro" id="IPR039421">
    <property type="entry name" value="Type_1_exporter"/>
</dbReference>
<evidence type="ECO:0000256" key="7">
    <source>
        <dbReference type="ARBA" id="ARBA00022989"/>
    </source>
</evidence>
<dbReference type="CDD" id="cd18578">
    <property type="entry name" value="ABC_6TM_Pgp_ABCB1_D2_like"/>
    <property type="match status" value="1"/>
</dbReference>
<feature type="transmembrane region" description="Helical" evidence="9">
    <location>
        <begin position="338"/>
        <end position="356"/>
    </location>
</feature>
<proteinExistence type="inferred from homology"/>
<dbReference type="InterPro" id="IPR027417">
    <property type="entry name" value="P-loop_NTPase"/>
</dbReference>
<feature type="domain" description="ABC transmembrane type-1" evidence="11">
    <location>
        <begin position="80"/>
        <end position="365"/>
    </location>
</feature>
<feature type="transmembrane region" description="Helical" evidence="9">
    <location>
        <begin position="74"/>
        <end position="102"/>
    </location>
</feature>
<dbReference type="InterPro" id="IPR011527">
    <property type="entry name" value="ABC1_TM_dom"/>
</dbReference>
<feature type="transmembrane region" description="Helical" evidence="9">
    <location>
        <begin position="198"/>
        <end position="216"/>
    </location>
</feature>
<comment type="similarity">
    <text evidence="2">Belongs to the ABC transporter superfamily. ABCB family. Multidrug resistance exporter (TC 3.A.1.201) subfamily.</text>
</comment>
<dbReference type="Gene3D" id="1.20.1560.10">
    <property type="entry name" value="ABC transporter type 1, transmembrane domain"/>
    <property type="match status" value="2"/>
</dbReference>
<dbReference type="SMART" id="SM00382">
    <property type="entry name" value="AAA"/>
    <property type="match status" value="2"/>
</dbReference>
<dbReference type="PANTHER" id="PTHR43394:SF1">
    <property type="entry name" value="ATP-BINDING CASSETTE SUB-FAMILY B MEMBER 10, MITOCHONDRIAL"/>
    <property type="match status" value="1"/>
</dbReference>
<keyword evidence="4 9" id="KW-0812">Transmembrane</keyword>
<feature type="transmembrane region" description="Helical" evidence="9">
    <location>
        <begin position="740"/>
        <end position="768"/>
    </location>
</feature>
<feature type="transmembrane region" description="Helical" evidence="9">
    <location>
        <begin position="222"/>
        <end position="244"/>
    </location>
</feature>
<dbReference type="CDD" id="cd03249">
    <property type="entry name" value="ABC_MTABC3_MDL1_MDL2"/>
    <property type="match status" value="2"/>
</dbReference>
<feature type="transmembrane region" description="Helical" evidence="9">
    <location>
        <begin position="788"/>
        <end position="811"/>
    </location>
</feature>
<keyword evidence="8 9" id="KW-0472">Membrane</keyword>
<dbReference type="InterPro" id="IPR017871">
    <property type="entry name" value="ABC_transporter-like_CS"/>
</dbReference>
<keyword evidence="7 9" id="KW-1133">Transmembrane helix</keyword>